<evidence type="ECO:0000256" key="6">
    <source>
        <dbReference type="ARBA" id="ARBA00022679"/>
    </source>
</evidence>
<dbReference type="SMART" id="SM00388">
    <property type="entry name" value="HisKA"/>
    <property type="match status" value="1"/>
</dbReference>
<dbReference type="PANTHER" id="PTHR45339:SF1">
    <property type="entry name" value="HYBRID SIGNAL TRANSDUCTION HISTIDINE KINASE J"/>
    <property type="match status" value="1"/>
</dbReference>
<dbReference type="InterPro" id="IPR011006">
    <property type="entry name" value="CheY-like_superfamily"/>
</dbReference>
<comment type="catalytic activity">
    <reaction evidence="1">
        <text>ATP + protein L-histidine = ADP + protein N-phospho-L-histidine.</text>
        <dbReference type="EC" id="2.7.13.3"/>
    </reaction>
</comment>
<sequence>MKDANKPQILIVDDLPENLISLESILEDFDIRIVRATSGIEALKLTLKEEFALVILDVQMPEMNGYETLELMRQRKKTRYLPVIFVSAIHQSDLHIIKGIETGAVDFIPKPVIPDILRGKVKIFLDLYNQRVRLDRLLRDMEEANLNLKAAKDKAEEATRVKSMFLANMSHEIRTPLNGVIGISRLLQKSELNAEQQDLINIIAKSGENLMLIINDILDFSKIESGQVQFESISFQLRDMVKNIYQLLRFKAEEKGLNFSYTIDENVPSVLCGDPLRINQILMNLVNNAIKFTPQGKVEIRIELVDEYEQSSRILFRVIDTGIGISEEGKQVLFKEFQQTESSMSRRYGGTGLGLAISKNLVNLMNGEINVISTEGKGTEFYFRLPLKKSTLEEREKELQYQLPEDIRILVAEDNLINQKVFKLSLKQLGYNSDIAQNGQEAFDMHIANPYDIVFMDMQMPGTDGLQATSMIRAYERENADFPRTYIAAVTANSLNKDKDNCLSAGMNNFLSKPFSEKELITVLQEGFKVKANGFSLKYE</sequence>
<evidence type="ECO:0000256" key="12">
    <source>
        <dbReference type="ARBA" id="ARBA00023012"/>
    </source>
</evidence>
<evidence type="ECO:0000256" key="13">
    <source>
        <dbReference type="ARBA" id="ARBA00023136"/>
    </source>
</evidence>
<dbReference type="Pfam" id="PF00512">
    <property type="entry name" value="HisKA"/>
    <property type="match status" value="1"/>
</dbReference>
<evidence type="ECO:0000259" key="16">
    <source>
        <dbReference type="PROSITE" id="PS50109"/>
    </source>
</evidence>
<dbReference type="CDD" id="cd00082">
    <property type="entry name" value="HisKA"/>
    <property type="match status" value="1"/>
</dbReference>
<dbReference type="SMART" id="SM00448">
    <property type="entry name" value="REC"/>
    <property type="match status" value="2"/>
</dbReference>
<keyword evidence="7" id="KW-0812">Transmembrane</keyword>
<evidence type="ECO:0000256" key="4">
    <source>
        <dbReference type="ARBA" id="ARBA00022475"/>
    </source>
</evidence>
<dbReference type="SUPFAM" id="SSF52172">
    <property type="entry name" value="CheY-like"/>
    <property type="match status" value="2"/>
</dbReference>
<keyword evidence="12" id="KW-0902">Two-component regulatory system</keyword>
<dbReference type="InterPro" id="IPR036890">
    <property type="entry name" value="HATPase_C_sf"/>
</dbReference>
<dbReference type="InterPro" id="IPR001789">
    <property type="entry name" value="Sig_transdc_resp-reg_receiver"/>
</dbReference>
<feature type="domain" description="Response regulatory" evidence="17">
    <location>
        <begin position="408"/>
        <end position="528"/>
    </location>
</feature>
<dbReference type="EC" id="2.7.13.3" evidence="3"/>
<evidence type="ECO:0000259" key="17">
    <source>
        <dbReference type="PROSITE" id="PS50110"/>
    </source>
</evidence>
<dbReference type="PROSITE" id="PS50110">
    <property type="entry name" value="RESPONSE_REGULATORY"/>
    <property type="match status" value="2"/>
</dbReference>
<evidence type="ECO:0000256" key="11">
    <source>
        <dbReference type="ARBA" id="ARBA00022989"/>
    </source>
</evidence>
<dbReference type="GO" id="GO:0005524">
    <property type="term" value="F:ATP binding"/>
    <property type="evidence" value="ECO:0007669"/>
    <property type="project" value="UniProtKB-KW"/>
</dbReference>
<keyword evidence="9 18" id="KW-0418">Kinase</keyword>
<evidence type="ECO:0000256" key="10">
    <source>
        <dbReference type="ARBA" id="ARBA00022840"/>
    </source>
</evidence>
<comment type="caution">
    <text evidence="18">The sequence shown here is derived from an EMBL/GenBank/DDBJ whole genome shotgun (WGS) entry which is preliminary data.</text>
</comment>
<dbReference type="PRINTS" id="PR00344">
    <property type="entry name" value="BCTRLSENSOR"/>
</dbReference>
<dbReference type="SUPFAM" id="SSF55874">
    <property type="entry name" value="ATPase domain of HSP90 chaperone/DNA topoisomerase II/histidine kinase"/>
    <property type="match status" value="1"/>
</dbReference>
<evidence type="ECO:0000256" key="8">
    <source>
        <dbReference type="ARBA" id="ARBA00022741"/>
    </source>
</evidence>
<keyword evidence="4" id="KW-1003">Cell membrane</keyword>
<evidence type="ECO:0000256" key="1">
    <source>
        <dbReference type="ARBA" id="ARBA00000085"/>
    </source>
</evidence>
<evidence type="ECO:0000256" key="9">
    <source>
        <dbReference type="ARBA" id="ARBA00022777"/>
    </source>
</evidence>
<dbReference type="EMBL" id="QWGR01000006">
    <property type="protein sequence ID" value="RIJ47952.1"/>
    <property type="molecule type" value="Genomic_DNA"/>
</dbReference>
<keyword evidence="6" id="KW-0808">Transferase</keyword>
<gene>
    <name evidence="18" type="ORF">D1614_12565</name>
</gene>
<dbReference type="GO" id="GO:0000155">
    <property type="term" value="F:phosphorelay sensor kinase activity"/>
    <property type="evidence" value="ECO:0007669"/>
    <property type="project" value="InterPro"/>
</dbReference>
<evidence type="ECO:0000256" key="3">
    <source>
        <dbReference type="ARBA" id="ARBA00012438"/>
    </source>
</evidence>
<feature type="modified residue" description="4-aspartylphosphate" evidence="14">
    <location>
        <position position="57"/>
    </location>
</feature>
<evidence type="ECO:0000256" key="7">
    <source>
        <dbReference type="ARBA" id="ARBA00022692"/>
    </source>
</evidence>
<accession>A0A399SZA1</accession>
<dbReference type="Proteomes" id="UP000265926">
    <property type="component" value="Unassembled WGS sequence"/>
</dbReference>
<dbReference type="GO" id="GO:0005886">
    <property type="term" value="C:plasma membrane"/>
    <property type="evidence" value="ECO:0007669"/>
    <property type="project" value="UniProtKB-SubCell"/>
</dbReference>
<dbReference type="InterPro" id="IPR003594">
    <property type="entry name" value="HATPase_dom"/>
</dbReference>
<dbReference type="Gene3D" id="3.30.565.10">
    <property type="entry name" value="Histidine kinase-like ATPase, C-terminal domain"/>
    <property type="match status" value="1"/>
</dbReference>
<dbReference type="FunFam" id="3.30.565.10:FF:000010">
    <property type="entry name" value="Sensor histidine kinase RcsC"/>
    <property type="match status" value="1"/>
</dbReference>
<evidence type="ECO:0000256" key="5">
    <source>
        <dbReference type="ARBA" id="ARBA00022553"/>
    </source>
</evidence>
<dbReference type="InterPro" id="IPR004358">
    <property type="entry name" value="Sig_transdc_His_kin-like_C"/>
</dbReference>
<feature type="domain" description="Response regulatory" evidence="17">
    <location>
        <begin position="8"/>
        <end position="125"/>
    </location>
</feature>
<comment type="subcellular location">
    <subcellularLocation>
        <location evidence="2">Cell membrane</location>
        <topology evidence="2">Multi-pass membrane protein</topology>
    </subcellularLocation>
</comment>
<evidence type="ECO:0000256" key="2">
    <source>
        <dbReference type="ARBA" id="ARBA00004651"/>
    </source>
</evidence>
<feature type="coiled-coil region" evidence="15">
    <location>
        <begin position="134"/>
        <end position="161"/>
    </location>
</feature>
<dbReference type="Gene3D" id="1.10.287.130">
    <property type="match status" value="1"/>
</dbReference>
<evidence type="ECO:0000256" key="15">
    <source>
        <dbReference type="SAM" id="Coils"/>
    </source>
</evidence>
<keyword evidence="19" id="KW-1185">Reference proteome</keyword>
<evidence type="ECO:0000313" key="18">
    <source>
        <dbReference type="EMBL" id="RIJ47952.1"/>
    </source>
</evidence>
<evidence type="ECO:0000313" key="19">
    <source>
        <dbReference type="Proteomes" id="UP000265926"/>
    </source>
</evidence>
<dbReference type="FunFam" id="1.10.287.130:FF:000003">
    <property type="entry name" value="Histidine kinase"/>
    <property type="match status" value="1"/>
</dbReference>
<keyword evidence="13" id="KW-0472">Membrane</keyword>
<dbReference type="Gene3D" id="3.40.50.2300">
    <property type="match status" value="2"/>
</dbReference>
<keyword evidence="11" id="KW-1133">Transmembrane helix</keyword>
<protein>
    <recommendedName>
        <fullName evidence="3">histidine kinase</fullName>
        <ecNumber evidence="3">2.7.13.3</ecNumber>
    </recommendedName>
</protein>
<dbReference type="Pfam" id="PF02518">
    <property type="entry name" value="HATPase_c"/>
    <property type="match status" value="1"/>
</dbReference>
<proteinExistence type="predicted"/>
<dbReference type="InterPro" id="IPR005467">
    <property type="entry name" value="His_kinase_dom"/>
</dbReference>
<keyword evidence="10" id="KW-0067">ATP-binding</keyword>
<keyword evidence="15" id="KW-0175">Coiled coil</keyword>
<keyword evidence="8" id="KW-0547">Nucleotide-binding</keyword>
<dbReference type="CDD" id="cd16922">
    <property type="entry name" value="HATPase_EvgS-ArcB-TorS-like"/>
    <property type="match status" value="1"/>
</dbReference>
<name>A0A399SZA1_9BACT</name>
<dbReference type="AlphaFoldDB" id="A0A399SZA1"/>
<organism evidence="18 19">
    <name type="scientific">Maribellus luteus</name>
    <dbReference type="NCBI Taxonomy" id="2305463"/>
    <lineage>
        <taxon>Bacteria</taxon>
        <taxon>Pseudomonadati</taxon>
        <taxon>Bacteroidota</taxon>
        <taxon>Bacteroidia</taxon>
        <taxon>Marinilabiliales</taxon>
        <taxon>Prolixibacteraceae</taxon>
        <taxon>Maribellus</taxon>
    </lineage>
</organism>
<reference evidence="18 19" key="1">
    <citation type="submission" date="2018-08" db="EMBL/GenBank/DDBJ databases">
        <title>Pallidiluteibacterium maritimus gen. nov., sp. nov., isolated from coastal sediment.</title>
        <authorList>
            <person name="Zhou L.Y."/>
        </authorList>
    </citation>
    <scope>NUCLEOTIDE SEQUENCE [LARGE SCALE GENOMIC DNA]</scope>
    <source>
        <strain evidence="18 19">XSD2</strain>
    </source>
</reference>
<keyword evidence="5 14" id="KW-0597">Phosphoprotein</keyword>
<evidence type="ECO:0000256" key="14">
    <source>
        <dbReference type="PROSITE-ProRule" id="PRU00169"/>
    </source>
</evidence>
<dbReference type="RefSeq" id="WP_119438298.1">
    <property type="nucleotide sequence ID" value="NZ_QWGR01000006.1"/>
</dbReference>
<dbReference type="SMART" id="SM00387">
    <property type="entry name" value="HATPase_c"/>
    <property type="match status" value="1"/>
</dbReference>
<dbReference type="OrthoDB" id="9796457at2"/>
<feature type="modified residue" description="4-aspartylphosphate" evidence="14">
    <location>
        <position position="457"/>
    </location>
</feature>
<dbReference type="PROSITE" id="PS50109">
    <property type="entry name" value="HIS_KIN"/>
    <property type="match status" value="1"/>
</dbReference>
<dbReference type="Pfam" id="PF00072">
    <property type="entry name" value="Response_reg"/>
    <property type="match status" value="2"/>
</dbReference>
<dbReference type="CDD" id="cd17546">
    <property type="entry name" value="REC_hyHK_CKI1_RcsC-like"/>
    <property type="match status" value="1"/>
</dbReference>
<dbReference type="PANTHER" id="PTHR45339">
    <property type="entry name" value="HYBRID SIGNAL TRANSDUCTION HISTIDINE KINASE J"/>
    <property type="match status" value="1"/>
</dbReference>
<dbReference type="InterPro" id="IPR003661">
    <property type="entry name" value="HisK_dim/P_dom"/>
</dbReference>
<feature type="domain" description="Histidine kinase" evidence="16">
    <location>
        <begin position="168"/>
        <end position="389"/>
    </location>
</feature>